<evidence type="ECO:0000313" key="2">
    <source>
        <dbReference type="Proteomes" id="UP000607653"/>
    </source>
</evidence>
<protein>
    <submittedName>
        <fullName evidence="1">Uncharacterized protein</fullName>
    </submittedName>
</protein>
<keyword evidence="2" id="KW-1185">Reference proteome</keyword>
<proteinExistence type="predicted"/>
<reference evidence="1 2" key="1">
    <citation type="journal article" date="2020" name="Mol. Biol. Evol.">
        <title>Distinct Expression and Methylation Patterns for Genes with Different Fates following a Single Whole-Genome Duplication in Flowering Plants.</title>
        <authorList>
            <person name="Shi T."/>
            <person name="Rahmani R.S."/>
            <person name="Gugger P.F."/>
            <person name="Wang M."/>
            <person name="Li H."/>
            <person name="Zhang Y."/>
            <person name="Li Z."/>
            <person name="Wang Q."/>
            <person name="Van de Peer Y."/>
            <person name="Marchal K."/>
            <person name="Chen J."/>
        </authorList>
    </citation>
    <scope>NUCLEOTIDE SEQUENCE [LARGE SCALE GENOMIC DNA]</scope>
    <source>
        <tissue evidence="1">Leaf</tissue>
    </source>
</reference>
<dbReference type="Proteomes" id="UP000607653">
    <property type="component" value="Unassembled WGS sequence"/>
</dbReference>
<evidence type="ECO:0000313" key="1">
    <source>
        <dbReference type="EMBL" id="DAD28101.1"/>
    </source>
</evidence>
<sequence length="31" mass="3705">MVKSCHMSIGRLARLQQYKVFLNRDDRRVLA</sequence>
<dbReference type="EMBL" id="DUZY01000002">
    <property type="protein sequence ID" value="DAD28101.1"/>
    <property type="molecule type" value="Genomic_DNA"/>
</dbReference>
<organism evidence="1 2">
    <name type="scientific">Nelumbo nucifera</name>
    <name type="common">Sacred lotus</name>
    <dbReference type="NCBI Taxonomy" id="4432"/>
    <lineage>
        <taxon>Eukaryota</taxon>
        <taxon>Viridiplantae</taxon>
        <taxon>Streptophyta</taxon>
        <taxon>Embryophyta</taxon>
        <taxon>Tracheophyta</taxon>
        <taxon>Spermatophyta</taxon>
        <taxon>Magnoliopsida</taxon>
        <taxon>Proteales</taxon>
        <taxon>Nelumbonaceae</taxon>
        <taxon>Nelumbo</taxon>
    </lineage>
</organism>
<gene>
    <name evidence="1" type="ORF">HUJ06_029569</name>
</gene>
<accession>A0A822Y962</accession>
<dbReference type="AlphaFoldDB" id="A0A822Y962"/>
<name>A0A822Y962_NELNU</name>
<comment type="caution">
    <text evidence="1">The sequence shown here is derived from an EMBL/GenBank/DDBJ whole genome shotgun (WGS) entry which is preliminary data.</text>
</comment>